<dbReference type="PROSITE" id="PS00018">
    <property type="entry name" value="EF_HAND_1"/>
    <property type="match status" value="1"/>
</dbReference>
<organism evidence="2 3">
    <name type="scientific">Sphingoaurantiacus capsulatus</name>
    <dbReference type="NCBI Taxonomy" id="1771310"/>
    <lineage>
        <taxon>Bacteria</taxon>
        <taxon>Pseudomonadati</taxon>
        <taxon>Pseudomonadota</taxon>
        <taxon>Alphaproteobacteria</taxon>
        <taxon>Sphingomonadales</taxon>
        <taxon>Sphingosinicellaceae</taxon>
        <taxon>Sphingoaurantiacus</taxon>
    </lineage>
</organism>
<evidence type="ECO:0000256" key="1">
    <source>
        <dbReference type="SAM" id="SignalP"/>
    </source>
</evidence>
<dbReference type="Proteomes" id="UP001595615">
    <property type="component" value="Unassembled WGS sequence"/>
</dbReference>
<feature type="chain" id="PRO_5047539024" description="EF-hand domain-containing protein" evidence="1">
    <location>
        <begin position="21"/>
        <end position="146"/>
    </location>
</feature>
<keyword evidence="3" id="KW-1185">Reference proteome</keyword>
<evidence type="ECO:0008006" key="4">
    <source>
        <dbReference type="Google" id="ProtNLM"/>
    </source>
</evidence>
<feature type="signal peptide" evidence="1">
    <location>
        <begin position="1"/>
        <end position="20"/>
    </location>
</feature>
<accession>A0ABV7XF37</accession>
<dbReference type="SUPFAM" id="SSF47473">
    <property type="entry name" value="EF-hand"/>
    <property type="match status" value="1"/>
</dbReference>
<keyword evidence="1" id="KW-0732">Signal</keyword>
<evidence type="ECO:0000313" key="3">
    <source>
        <dbReference type="Proteomes" id="UP001595615"/>
    </source>
</evidence>
<comment type="caution">
    <text evidence="2">The sequence shown here is derived from an EMBL/GenBank/DDBJ whole genome shotgun (WGS) entry which is preliminary data.</text>
</comment>
<dbReference type="RefSeq" id="WP_380862438.1">
    <property type="nucleotide sequence ID" value="NZ_JBHRXV010000011.1"/>
</dbReference>
<name>A0ABV7XF37_9SPHN</name>
<protein>
    <recommendedName>
        <fullName evidence="4">EF-hand domain-containing protein</fullName>
    </recommendedName>
</protein>
<gene>
    <name evidence="2" type="ORF">ACFOMD_14030</name>
</gene>
<reference evidence="3" key="1">
    <citation type="journal article" date="2019" name="Int. J. Syst. Evol. Microbiol.">
        <title>The Global Catalogue of Microorganisms (GCM) 10K type strain sequencing project: providing services to taxonomists for standard genome sequencing and annotation.</title>
        <authorList>
            <consortium name="The Broad Institute Genomics Platform"/>
            <consortium name="The Broad Institute Genome Sequencing Center for Infectious Disease"/>
            <person name="Wu L."/>
            <person name="Ma J."/>
        </authorList>
    </citation>
    <scope>NUCLEOTIDE SEQUENCE [LARGE SCALE GENOMIC DNA]</scope>
    <source>
        <strain evidence="3">KCTC 42644</strain>
    </source>
</reference>
<proteinExistence type="predicted"/>
<dbReference type="EMBL" id="JBHRXV010000011">
    <property type="protein sequence ID" value="MFC3713693.1"/>
    <property type="molecule type" value="Genomic_DNA"/>
</dbReference>
<dbReference type="InterPro" id="IPR018247">
    <property type="entry name" value="EF_Hand_1_Ca_BS"/>
</dbReference>
<dbReference type="InterPro" id="IPR011992">
    <property type="entry name" value="EF-hand-dom_pair"/>
</dbReference>
<sequence length="146" mass="16245">MRKLIIALALGGALSLPAIANDWTEQAETLADDGFALAGSDEWGEEPRLAAPDRFGQFRYDGSGWAELDGWMRGDPTLRHWVLFRFDLDADGQLTADEAAMARRGFYELADANRSDRITSEEFVSGWMAVRQELQGFYGDAIIRPA</sequence>
<evidence type="ECO:0000313" key="2">
    <source>
        <dbReference type="EMBL" id="MFC3713693.1"/>
    </source>
</evidence>